<dbReference type="Proteomes" id="UP000321734">
    <property type="component" value="Unassembled WGS sequence"/>
</dbReference>
<evidence type="ECO:0000256" key="3">
    <source>
        <dbReference type="ARBA" id="ARBA00022840"/>
    </source>
</evidence>
<dbReference type="InterPro" id="IPR029000">
    <property type="entry name" value="Cyclophilin-like_dom_sf"/>
</dbReference>
<accession>A0A5C7ATN4</accession>
<dbReference type="OrthoDB" id="9782422at2"/>
<feature type="domain" description="Carboxyltransferase" evidence="4">
    <location>
        <begin position="23"/>
        <end position="282"/>
    </location>
</feature>
<evidence type="ECO:0000313" key="6">
    <source>
        <dbReference type="Proteomes" id="UP000321734"/>
    </source>
</evidence>
<dbReference type="SMART" id="SM00797">
    <property type="entry name" value="AHS2"/>
    <property type="match status" value="1"/>
</dbReference>
<dbReference type="GO" id="GO:0016787">
    <property type="term" value="F:hydrolase activity"/>
    <property type="evidence" value="ECO:0007669"/>
    <property type="project" value="UniProtKB-KW"/>
</dbReference>
<keyword evidence="5" id="KW-0808">Transferase</keyword>
<keyword evidence="2" id="KW-0378">Hydrolase</keyword>
<evidence type="ECO:0000256" key="2">
    <source>
        <dbReference type="ARBA" id="ARBA00022801"/>
    </source>
</evidence>
<sequence length="282" mass="30967">MVEVLKTGLYDSIQDLGRFGYQHLGVPSSGVMDQYAASLANSILGNQDHAAVLEFTVLAPTLKFHIATAICITGMQSYPKLNGVAIENNSVTHIKQQDVLTFGQRVLGCRGYIAVLGGFQSPNIMGSRSMCQHITQQQRLTKNDQLDILAQPLVDNHSNAHVKTPISHFETDKLHVFKGVEFGKLSKSQQQVLVQQEFTVSKDSNRMAYPLEGVLDNSLQSIITGPVLPGTVQFTPAGQVIILMRDCQTTGGYPRILQLTEMAINQLSQKTPGEKFTFKIAH</sequence>
<evidence type="ECO:0000259" key="4">
    <source>
        <dbReference type="SMART" id="SM00797"/>
    </source>
</evidence>
<dbReference type="InterPro" id="IPR052708">
    <property type="entry name" value="PxpC"/>
</dbReference>
<keyword evidence="1" id="KW-0547">Nucleotide-binding</keyword>
<dbReference type="Gene3D" id="2.40.100.10">
    <property type="entry name" value="Cyclophilin-like"/>
    <property type="match status" value="1"/>
</dbReference>
<evidence type="ECO:0000313" key="5">
    <source>
        <dbReference type="EMBL" id="TXE10963.1"/>
    </source>
</evidence>
<dbReference type="AlphaFoldDB" id="A0A5C7ATN4"/>
<dbReference type="PANTHER" id="PTHR43309">
    <property type="entry name" value="5-OXOPROLINASE SUBUNIT C"/>
    <property type="match status" value="1"/>
</dbReference>
<comment type="caution">
    <text evidence="5">The sequence shown here is derived from an EMBL/GenBank/DDBJ whole genome shotgun (WGS) entry which is preliminary data.</text>
</comment>
<evidence type="ECO:0000256" key="1">
    <source>
        <dbReference type="ARBA" id="ARBA00022741"/>
    </source>
</evidence>
<keyword evidence="3" id="KW-0067">ATP-binding</keyword>
<keyword evidence="6" id="KW-1185">Reference proteome</keyword>
<reference evidence="5 6" key="1">
    <citation type="submission" date="2019-08" db="EMBL/GenBank/DDBJ databases">
        <title>Genome sequence of Gelidibacter salicanalis IC162T.</title>
        <authorList>
            <person name="Bowman J.P."/>
        </authorList>
    </citation>
    <scope>NUCLEOTIDE SEQUENCE [LARGE SCALE GENOMIC DNA]</scope>
    <source>
        <strain evidence="5 6">IC162</strain>
    </source>
</reference>
<name>A0A5C7ATN4_9FLAO</name>
<proteinExistence type="predicted"/>
<organism evidence="5 6">
    <name type="scientific">Gelidibacter salicanalis</name>
    <dbReference type="NCBI Taxonomy" id="291193"/>
    <lineage>
        <taxon>Bacteria</taxon>
        <taxon>Pseudomonadati</taxon>
        <taxon>Bacteroidota</taxon>
        <taxon>Flavobacteriia</taxon>
        <taxon>Flavobacteriales</taxon>
        <taxon>Flavobacteriaceae</taxon>
        <taxon>Gelidibacter</taxon>
    </lineage>
</organism>
<dbReference type="GO" id="GO:0016740">
    <property type="term" value="F:transferase activity"/>
    <property type="evidence" value="ECO:0007669"/>
    <property type="project" value="UniProtKB-KW"/>
</dbReference>
<dbReference type="InterPro" id="IPR003778">
    <property type="entry name" value="CT_A_B"/>
</dbReference>
<dbReference type="PANTHER" id="PTHR43309:SF5">
    <property type="entry name" value="5-OXOPROLINASE SUBUNIT C"/>
    <property type="match status" value="1"/>
</dbReference>
<dbReference type="Pfam" id="PF02626">
    <property type="entry name" value="CT_A_B"/>
    <property type="match status" value="1"/>
</dbReference>
<protein>
    <submittedName>
        <fullName evidence="5">Biotin-dependent carboxyltransferase family protein</fullName>
    </submittedName>
</protein>
<dbReference type="GO" id="GO:0005524">
    <property type="term" value="F:ATP binding"/>
    <property type="evidence" value="ECO:0007669"/>
    <property type="project" value="UniProtKB-KW"/>
</dbReference>
<gene>
    <name evidence="5" type="ORF">ES711_02700</name>
</gene>
<dbReference type="EMBL" id="VORX01000001">
    <property type="protein sequence ID" value="TXE10963.1"/>
    <property type="molecule type" value="Genomic_DNA"/>
</dbReference>